<evidence type="ECO:0000256" key="1">
    <source>
        <dbReference type="ARBA" id="ARBA00008614"/>
    </source>
</evidence>
<reference evidence="4 5" key="1">
    <citation type="submission" date="2020-09" db="EMBL/GenBank/DDBJ databases">
        <title>De no assembly of potato wild relative species, Solanum commersonii.</title>
        <authorList>
            <person name="Cho K."/>
        </authorList>
    </citation>
    <scope>NUCLEOTIDE SEQUENCE [LARGE SCALE GENOMIC DNA]</scope>
    <source>
        <strain evidence="4">LZ3.2</strain>
        <tissue evidence="4">Leaf</tissue>
    </source>
</reference>
<comment type="function">
    <text evidence="2">Repressor of jasmonate responses.</text>
</comment>
<dbReference type="InterPro" id="IPR010399">
    <property type="entry name" value="Tify_dom"/>
</dbReference>
<comment type="similarity">
    <text evidence="1 2">Belongs to the TIFY/JAZ family.</text>
</comment>
<dbReference type="PANTHER" id="PTHR33077">
    <property type="entry name" value="PROTEIN TIFY 4A-RELATED-RELATED"/>
    <property type="match status" value="1"/>
</dbReference>
<dbReference type="EMBL" id="JACXVP010000002">
    <property type="protein sequence ID" value="KAG5625688.1"/>
    <property type="molecule type" value="Genomic_DNA"/>
</dbReference>
<keyword evidence="2" id="KW-1184">Jasmonic acid signaling pathway</keyword>
<dbReference type="GO" id="GO:0005634">
    <property type="term" value="C:nucleus"/>
    <property type="evidence" value="ECO:0007669"/>
    <property type="project" value="UniProtKB-SubCell"/>
</dbReference>
<accession>A0A9J6AM11</accession>
<gene>
    <name evidence="4" type="ORF">H5410_010906</name>
</gene>
<dbReference type="AlphaFoldDB" id="A0A9J6AM11"/>
<comment type="subcellular location">
    <subcellularLocation>
        <location evidence="2">Nucleus</location>
    </subcellularLocation>
</comment>
<feature type="domain" description="Tify" evidence="3">
    <location>
        <begin position="25"/>
        <end position="60"/>
    </location>
</feature>
<dbReference type="GO" id="GO:0031347">
    <property type="term" value="P:regulation of defense response"/>
    <property type="evidence" value="ECO:0007669"/>
    <property type="project" value="UniProtKB-UniRule"/>
</dbReference>
<dbReference type="SMART" id="SM00979">
    <property type="entry name" value="TIFY"/>
    <property type="match status" value="1"/>
</dbReference>
<dbReference type="InterPro" id="IPR040390">
    <property type="entry name" value="TIFY/JAZ"/>
</dbReference>
<evidence type="ECO:0000256" key="2">
    <source>
        <dbReference type="RuleBase" id="RU369065"/>
    </source>
</evidence>
<name>A0A9J6AM11_SOLCO</name>
<protein>
    <recommendedName>
        <fullName evidence="2">Protein TIFY</fullName>
    </recommendedName>
    <alternativeName>
        <fullName evidence="2">Jasmonate ZIM domain-containing protein</fullName>
    </alternativeName>
</protein>
<evidence type="ECO:0000313" key="4">
    <source>
        <dbReference type="EMBL" id="KAG5625688.1"/>
    </source>
</evidence>
<dbReference type="Proteomes" id="UP000824120">
    <property type="component" value="Chromosome 2"/>
</dbReference>
<keyword evidence="5" id="KW-1185">Reference proteome</keyword>
<dbReference type="Pfam" id="PF06200">
    <property type="entry name" value="tify"/>
    <property type="match status" value="1"/>
</dbReference>
<dbReference type="PROSITE" id="PS51320">
    <property type="entry name" value="TIFY"/>
    <property type="match status" value="1"/>
</dbReference>
<dbReference type="GO" id="GO:2000022">
    <property type="term" value="P:regulation of jasmonic acid mediated signaling pathway"/>
    <property type="evidence" value="ECO:0007669"/>
    <property type="project" value="UniProtKB-UniRule"/>
</dbReference>
<comment type="domain">
    <text evidence="2">The jas domain is required for interaction with COI1.</text>
</comment>
<keyword evidence="2" id="KW-0539">Nucleus</keyword>
<comment type="caution">
    <text evidence="4">The sequence shown here is derived from an EMBL/GenBank/DDBJ whole genome shotgun (WGS) entry which is preliminary data.</text>
</comment>
<dbReference type="OrthoDB" id="649989at2759"/>
<dbReference type="PANTHER" id="PTHR33077:SF152">
    <property type="entry name" value="PROTEIN TIFY"/>
    <property type="match status" value="1"/>
</dbReference>
<evidence type="ECO:0000313" key="5">
    <source>
        <dbReference type="Proteomes" id="UP000824120"/>
    </source>
</evidence>
<dbReference type="GO" id="GO:0009611">
    <property type="term" value="P:response to wounding"/>
    <property type="evidence" value="ECO:0007669"/>
    <property type="project" value="UniProtKB-UniRule"/>
</dbReference>
<proteinExistence type="inferred from homology"/>
<organism evidence="4 5">
    <name type="scientific">Solanum commersonii</name>
    <name type="common">Commerson's wild potato</name>
    <name type="synonym">Commerson's nightshade</name>
    <dbReference type="NCBI Taxonomy" id="4109"/>
    <lineage>
        <taxon>Eukaryota</taxon>
        <taxon>Viridiplantae</taxon>
        <taxon>Streptophyta</taxon>
        <taxon>Embryophyta</taxon>
        <taxon>Tracheophyta</taxon>
        <taxon>Spermatophyta</taxon>
        <taxon>Magnoliopsida</taxon>
        <taxon>eudicotyledons</taxon>
        <taxon>Gunneridae</taxon>
        <taxon>Pentapetalae</taxon>
        <taxon>asterids</taxon>
        <taxon>lamiids</taxon>
        <taxon>Solanales</taxon>
        <taxon>Solanaceae</taxon>
        <taxon>Solanoideae</taxon>
        <taxon>Solaneae</taxon>
        <taxon>Solanum</taxon>
    </lineage>
</organism>
<dbReference type="Pfam" id="PF09425">
    <property type="entry name" value="Jas_motif"/>
    <property type="match status" value="1"/>
</dbReference>
<evidence type="ECO:0000259" key="3">
    <source>
        <dbReference type="PROSITE" id="PS51320"/>
    </source>
</evidence>
<dbReference type="InterPro" id="IPR018467">
    <property type="entry name" value="CCT_CS"/>
</dbReference>
<sequence length="142" mass="16380">MSNLELAILPQLQHDDTKVPVLPREKSESQQLTIFYVGIVHVYDNIPVQKAESIMNLARENCSQLISGSTYNAKEIKPTQKSQVYKFQADLAIARRKSLKRFFEKRHNRIISKHPYASPECDHDQSGNWNDTEKISMTHVQV</sequence>